<feature type="domain" description="Secretion system C-terminal sorting" evidence="1">
    <location>
        <begin position="263"/>
        <end position="344"/>
    </location>
</feature>
<keyword evidence="3" id="KW-1185">Reference proteome</keyword>
<reference evidence="2 3" key="1">
    <citation type="journal article" date="2015" name="Stand. Genomic Sci.">
        <title>Genomic Encyclopedia of Bacterial and Archaeal Type Strains, Phase III: the genomes of soil and plant-associated and newly described type strains.</title>
        <authorList>
            <person name="Whitman W.B."/>
            <person name="Woyke T."/>
            <person name="Klenk H.P."/>
            <person name="Zhou Y."/>
            <person name="Lilburn T.G."/>
            <person name="Beck B.J."/>
            <person name="De Vos P."/>
            <person name="Vandamme P."/>
            <person name="Eisen J.A."/>
            <person name="Garrity G."/>
            <person name="Hugenholtz P."/>
            <person name="Kyrpides N.C."/>
        </authorList>
    </citation>
    <scope>NUCLEOTIDE SEQUENCE [LARGE SCALE GENOMIC DNA]</scope>
    <source>
        <strain evidence="2 3">CGMCC 1.7271</strain>
    </source>
</reference>
<dbReference type="RefSeq" id="WP_158637282.1">
    <property type="nucleotide sequence ID" value="NZ_VLLE01000002.1"/>
</dbReference>
<dbReference type="AlphaFoldDB" id="A0A562SVF5"/>
<comment type="caution">
    <text evidence="2">The sequence shown here is derived from an EMBL/GenBank/DDBJ whole genome shotgun (WGS) entry which is preliminary data.</text>
</comment>
<proteinExistence type="predicted"/>
<sequence length="345" mass="37697">MQSAFNITVAEPCHEDWNKMSPVEQGRFCGSCQKNVIDFTTKSDEEIIAFFNNYNSSSCGRFADEQLNRPIQSIELKPASRFIKYAASLLMPAAVFSVKASAQTKSPASNDTIEAVQFDPSTLVTVGTFMTSPAVKGQLVEGKVIDAVTKEPLAGVSVTVKGTGIGVVTAEDGSFKVAVTSHKDVLQYSYIGYETAAIKLSKSSIKNAVVLKMKQAPMLMGEVIVTGYATRKGKVAYTTSVKKTTYTFWNRIKDTLLPVPVQIYPNPVAASGTVQLTFPDVKPGAYQIRVLNNNGQLFYSFQKQISGKNETEQIHLSKQMAAGIYVVQVTDEKNKMIQNSKLIIQ</sequence>
<dbReference type="Gene3D" id="2.60.40.1120">
    <property type="entry name" value="Carboxypeptidase-like, regulatory domain"/>
    <property type="match status" value="1"/>
</dbReference>
<evidence type="ECO:0000259" key="1">
    <source>
        <dbReference type="Pfam" id="PF18962"/>
    </source>
</evidence>
<dbReference type="InterPro" id="IPR008969">
    <property type="entry name" value="CarboxyPept-like_regulatory"/>
</dbReference>
<accession>A0A562SVF5</accession>
<dbReference type="SUPFAM" id="SSF49464">
    <property type="entry name" value="Carboxypeptidase regulatory domain-like"/>
    <property type="match status" value="1"/>
</dbReference>
<dbReference type="NCBIfam" id="TIGR04183">
    <property type="entry name" value="Por_Secre_tail"/>
    <property type="match status" value="1"/>
</dbReference>
<evidence type="ECO:0000313" key="2">
    <source>
        <dbReference type="EMBL" id="TWI85222.1"/>
    </source>
</evidence>
<evidence type="ECO:0000313" key="3">
    <source>
        <dbReference type="Proteomes" id="UP000316167"/>
    </source>
</evidence>
<dbReference type="Pfam" id="PF13715">
    <property type="entry name" value="CarbopepD_reg_2"/>
    <property type="match status" value="1"/>
</dbReference>
<protein>
    <submittedName>
        <fullName evidence="2">Putative secreted protein (Por secretion system target)</fullName>
    </submittedName>
</protein>
<organism evidence="2 3">
    <name type="scientific">Lacibacter cauensis</name>
    <dbReference type="NCBI Taxonomy" id="510947"/>
    <lineage>
        <taxon>Bacteria</taxon>
        <taxon>Pseudomonadati</taxon>
        <taxon>Bacteroidota</taxon>
        <taxon>Chitinophagia</taxon>
        <taxon>Chitinophagales</taxon>
        <taxon>Chitinophagaceae</taxon>
        <taxon>Lacibacter</taxon>
    </lineage>
</organism>
<dbReference type="Proteomes" id="UP000316167">
    <property type="component" value="Unassembled WGS sequence"/>
</dbReference>
<name>A0A562SVF5_9BACT</name>
<dbReference type="OrthoDB" id="7432683at2"/>
<dbReference type="Pfam" id="PF18962">
    <property type="entry name" value="Por_Secre_tail"/>
    <property type="match status" value="1"/>
</dbReference>
<dbReference type="EMBL" id="VLLE01000002">
    <property type="protein sequence ID" value="TWI85222.1"/>
    <property type="molecule type" value="Genomic_DNA"/>
</dbReference>
<gene>
    <name evidence="2" type="ORF">IQ13_0379</name>
</gene>
<dbReference type="InterPro" id="IPR026444">
    <property type="entry name" value="Secre_tail"/>
</dbReference>